<feature type="region of interest" description="Disordered" evidence="1">
    <location>
        <begin position="14"/>
        <end position="34"/>
    </location>
</feature>
<comment type="caution">
    <text evidence="2">The sequence shown here is derived from an EMBL/GenBank/DDBJ whole genome shotgun (WGS) entry which is preliminary data.</text>
</comment>
<proteinExistence type="predicted"/>
<evidence type="ECO:0000256" key="1">
    <source>
        <dbReference type="SAM" id="MobiDB-lite"/>
    </source>
</evidence>
<feature type="compositionally biased region" description="Pro residues" evidence="1">
    <location>
        <begin position="17"/>
        <end position="27"/>
    </location>
</feature>
<dbReference type="AlphaFoldDB" id="A0A7W6F2A2"/>
<dbReference type="Proteomes" id="UP000538670">
    <property type="component" value="Unassembled WGS sequence"/>
</dbReference>
<keyword evidence="3" id="KW-1185">Reference proteome</keyword>
<dbReference type="RefSeq" id="WP_183950388.1">
    <property type="nucleotide sequence ID" value="NZ_JACIDH010000001.1"/>
</dbReference>
<evidence type="ECO:0000313" key="2">
    <source>
        <dbReference type="EMBL" id="MBB3878190.1"/>
    </source>
</evidence>
<name>A0A7W6F2A2_9SPHN</name>
<protein>
    <submittedName>
        <fullName evidence="2">Uncharacterized protein</fullName>
    </submittedName>
</protein>
<reference evidence="2 3" key="1">
    <citation type="submission" date="2020-08" db="EMBL/GenBank/DDBJ databases">
        <title>Genomic Encyclopedia of Type Strains, Phase IV (KMG-IV): sequencing the most valuable type-strain genomes for metagenomic binning, comparative biology and taxonomic classification.</title>
        <authorList>
            <person name="Goeker M."/>
        </authorList>
    </citation>
    <scope>NUCLEOTIDE SEQUENCE [LARGE SCALE GENOMIC DNA]</scope>
    <source>
        <strain evidence="2 3">DSM 19512</strain>
    </source>
</reference>
<evidence type="ECO:0000313" key="3">
    <source>
        <dbReference type="Proteomes" id="UP000538670"/>
    </source>
</evidence>
<accession>A0A7W6F2A2</accession>
<dbReference type="EMBL" id="JACIDH010000001">
    <property type="protein sequence ID" value="MBB3878190.1"/>
    <property type="molecule type" value="Genomic_DNA"/>
</dbReference>
<gene>
    <name evidence="2" type="ORF">GGR48_000593</name>
</gene>
<sequence length="285" mass="31064">MMIGLAWALLQAQASAPTPPPPPPPPIHGGNVPMTCPIGGETFSGWQMGSYSTYGERPDGRPYSYMMFPLPVPECPGNHLVVFDRFSDSDKAALAVLIATPDYAELVARKDSGHYRAAWLAARLSRPEPQVLTWLQAALWGQTPGPRDGRDTPEMQERRSRYGQAFVTRVRNLPADTSAKDRLWSTARAANQLRQSGDFKDAEAMRQAAMAVIGQSGTGEGWDDYLGKLGTVIARRDASVEPLDMIPPREAAYRCAKPGDAPLSQTEVRLCATPDIAREVADLSD</sequence>
<organism evidence="2 3">
    <name type="scientific">Sphingomonas pseudosanguinis</name>
    <dbReference type="NCBI Taxonomy" id="413712"/>
    <lineage>
        <taxon>Bacteria</taxon>
        <taxon>Pseudomonadati</taxon>
        <taxon>Pseudomonadota</taxon>
        <taxon>Alphaproteobacteria</taxon>
        <taxon>Sphingomonadales</taxon>
        <taxon>Sphingomonadaceae</taxon>
        <taxon>Sphingomonas</taxon>
    </lineage>
</organism>